<dbReference type="SMART" id="SM00347">
    <property type="entry name" value="HTH_MARR"/>
    <property type="match status" value="1"/>
</dbReference>
<evidence type="ECO:0000256" key="4">
    <source>
        <dbReference type="SAM" id="MobiDB-lite"/>
    </source>
</evidence>
<dbReference type="GO" id="GO:0003700">
    <property type="term" value="F:DNA-binding transcription factor activity"/>
    <property type="evidence" value="ECO:0007669"/>
    <property type="project" value="InterPro"/>
</dbReference>
<evidence type="ECO:0000256" key="2">
    <source>
        <dbReference type="ARBA" id="ARBA00023125"/>
    </source>
</evidence>
<sequence>MGFNYKKSITFRLAQTAKACRARSGAHLSRIGLHPGQEAVLKTLADSDGLSMSELALALGVQPPTVTKMVTRMSAQGLLTRRAADTDGRLARVYLTEEGRERVELIDRAWKRLEREALTGLDDKDRKRLRKLLRAVERNLVATAGKDADLDDEIDSEASAVAEDEPVVPITVSEPAA</sequence>
<dbReference type="OrthoDB" id="8448256at2"/>
<evidence type="ECO:0000256" key="3">
    <source>
        <dbReference type="ARBA" id="ARBA00023163"/>
    </source>
</evidence>
<dbReference type="RefSeq" id="WP_107988572.1">
    <property type="nucleotide sequence ID" value="NZ_QAYG01000001.1"/>
</dbReference>
<name>A0A2T5VH67_9HYPH</name>
<evidence type="ECO:0000256" key="1">
    <source>
        <dbReference type="ARBA" id="ARBA00023015"/>
    </source>
</evidence>
<evidence type="ECO:0000259" key="5">
    <source>
        <dbReference type="PROSITE" id="PS50995"/>
    </source>
</evidence>
<keyword evidence="1" id="KW-0805">Transcription regulation</keyword>
<dbReference type="Proteomes" id="UP000244081">
    <property type="component" value="Unassembled WGS sequence"/>
</dbReference>
<feature type="compositionally biased region" description="Acidic residues" evidence="4">
    <location>
        <begin position="157"/>
        <end position="166"/>
    </location>
</feature>
<dbReference type="InterPro" id="IPR000835">
    <property type="entry name" value="HTH_MarR-typ"/>
</dbReference>
<dbReference type="PRINTS" id="PR00598">
    <property type="entry name" value="HTHMARR"/>
</dbReference>
<feature type="domain" description="HTH marR-type" evidence="5">
    <location>
        <begin position="6"/>
        <end position="138"/>
    </location>
</feature>
<dbReference type="Gene3D" id="1.10.10.10">
    <property type="entry name" value="Winged helix-like DNA-binding domain superfamily/Winged helix DNA-binding domain"/>
    <property type="match status" value="1"/>
</dbReference>
<evidence type="ECO:0000313" key="6">
    <source>
        <dbReference type="EMBL" id="PTW63092.1"/>
    </source>
</evidence>
<dbReference type="GO" id="GO:0046914">
    <property type="term" value="F:transition metal ion binding"/>
    <property type="evidence" value="ECO:0007669"/>
    <property type="project" value="InterPro"/>
</dbReference>
<feature type="region of interest" description="Disordered" evidence="4">
    <location>
        <begin position="157"/>
        <end position="177"/>
    </location>
</feature>
<dbReference type="GO" id="GO:0003677">
    <property type="term" value="F:DNA binding"/>
    <property type="evidence" value="ECO:0007669"/>
    <property type="project" value="UniProtKB-KW"/>
</dbReference>
<protein>
    <submittedName>
        <fullName evidence="6">DNA-binding MarR family transcriptional regulator</fullName>
    </submittedName>
</protein>
<dbReference type="InterPro" id="IPR036390">
    <property type="entry name" value="WH_DNA-bd_sf"/>
</dbReference>
<dbReference type="PANTHER" id="PTHR42756:SF1">
    <property type="entry name" value="TRANSCRIPTIONAL REPRESSOR OF EMRAB OPERON"/>
    <property type="match status" value="1"/>
</dbReference>
<dbReference type="PANTHER" id="PTHR42756">
    <property type="entry name" value="TRANSCRIPTIONAL REGULATOR, MARR"/>
    <property type="match status" value="1"/>
</dbReference>
<keyword evidence="7" id="KW-1185">Reference proteome</keyword>
<proteinExistence type="predicted"/>
<dbReference type="SUPFAM" id="SSF46785">
    <property type="entry name" value="Winged helix' DNA-binding domain"/>
    <property type="match status" value="1"/>
</dbReference>
<dbReference type="InterPro" id="IPR036388">
    <property type="entry name" value="WH-like_DNA-bd_sf"/>
</dbReference>
<comment type="caution">
    <text evidence="6">The sequence shown here is derived from an EMBL/GenBank/DDBJ whole genome shotgun (WGS) entry which is preliminary data.</text>
</comment>
<dbReference type="PROSITE" id="PS50995">
    <property type="entry name" value="HTH_MARR_2"/>
    <property type="match status" value="1"/>
</dbReference>
<organism evidence="6 7">
    <name type="scientific">Breoghania corrubedonensis</name>
    <dbReference type="NCBI Taxonomy" id="665038"/>
    <lineage>
        <taxon>Bacteria</taxon>
        <taxon>Pseudomonadati</taxon>
        <taxon>Pseudomonadota</taxon>
        <taxon>Alphaproteobacteria</taxon>
        <taxon>Hyphomicrobiales</taxon>
        <taxon>Stappiaceae</taxon>
        <taxon>Breoghania</taxon>
    </lineage>
</organism>
<reference evidence="6 7" key="1">
    <citation type="submission" date="2018-04" db="EMBL/GenBank/DDBJ databases">
        <title>Genomic Encyclopedia of Archaeal and Bacterial Type Strains, Phase II (KMG-II): from individual species to whole genera.</title>
        <authorList>
            <person name="Goeker M."/>
        </authorList>
    </citation>
    <scope>NUCLEOTIDE SEQUENCE [LARGE SCALE GENOMIC DNA]</scope>
    <source>
        <strain evidence="6 7">DSM 23382</strain>
    </source>
</reference>
<dbReference type="Pfam" id="PF12802">
    <property type="entry name" value="MarR_2"/>
    <property type="match status" value="1"/>
</dbReference>
<evidence type="ECO:0000313" key="7">
    <source>
        <dbReference type="Proteomes" id="UP000244081"/>
    </source>
</evidence>
<keyword evidence="3" id="KW-0804">Transcription</keyword>
<gene>
    <name evidence="6" type="ORF">C8N35_1011142</name>
</gene>
<dbReference type="EMBL" id="QAYG01000001">
    <property type="protein sequence ID" value="PTW63092.1"/>
    <property type="molecule type" value="Genomic_DNA"/>
</dbReference>
<dbReference type="SMART" id="SM00529">
    <property type="entry name" value="HTH_DTXR"/>
    <property type="match status" value="1"/>
</dbReference>
<keyword evidence="2 6" id="KW-0238">DNA-binding</keyword>
<accession>A0A2T5VH67</accession>
<dbReference type="InterPro" id="IPR022689">
    <property type="entry name" value="Iron_dep_repressor"/>
</dbReference>
<dbReference type="AlphaFoldDB" id="A0A2T5VH67"/>